<evidence type="ECO:0000256" key="1">
    <source>
        <dbReference type="SAM" id="MobiDB-lite"/>
    </source>
</evidence>
<protein>
    <submittedName>
        <fullName evidence="3">Uncharacterized protein</fullName>
    </submittedName>
</protein>
<dbReference type="Proteomes" id="UP001362999">
    <property type="component" value="Unassembled WGS sequence"/>
</dbReference>
<reference evidence="3 4" key="1">
    <citation type="journal article" date="2024" name="J Genomics">
        <title>Draft genome sequencing and assembly of Favolaschia claudopus CIRM-BRFM 2984 isolated from oak limbs.</title>
        <authorList>
            <person name="Navarro D."/>
            <person name="Drula E."/>
            <person name="Chaduli D."/>
            <person name="Cazenave R."/>
            <person name="Ahrendt S."/>
            <person name="Wang J."/>
            <person name="Lipzen A."/>
            <person name="Daum C."/>
            <person name="Barry K."/>
            <person name="Grigoriev I.V."/>
            <person name="Favel A."/>
            <person name="Rosso M.N."/>
            <person name="Martin F."/>
        </authorList>
    </citation>
    <scope>NUCLEOTIDE SEQUENCE [LARGE SCALE GENOMIC DNA]</scope>
    <source>
        <strain evidence="3 4">CIRM-BRFM 2984</strain>
    </source>
</reference>
<name>A0AAW0D6P0_9AGAR</name>
<comment type="caution">
    <text evidence="3">The sequence shown here is derived from an EMBL/GenBank/DDBJ whole genome shotgun (WGS) entry which is preliminary data.</text>
</comment>
<accession>A0AAW0D6P0</accession>
<sequence length="219" mass="24502">MGDFSLLLLTIMLTSFSHTAQDLADYYDCHAAAYKKTNSRLLPRTDPSDETAASRPIAHFPPLSKTPKLTRNPKPIANSWVRVTVESFNTCSTTAVSWCHNRVEGAHQTRVSLYLPEDFAAFQALSIISEKNGWFLRIRLRKISQQNVNNLPLPDVHVIQTPDEFVKTPLPVKASTSDKFTKSGAAREAAEDTAIDLEDVEEMVTCSLRTKHLKLTEIC</sequence>
<evidence type="ECO:0000313" key="4">
    <source>
        <dbReference type="Proteomes" id="UP001362999"/>
    </source>
</evidence>
<organism evidence="3 4">
    <name type="scientific">Favolaschia claudopus</name>
    <dbReference type="NCBI Taxonomy" id="2862362"/>
    <lineage>
        <taxon>Eukaryota</taxon>
        <taxon>Fungi</taxon>
        <taxon>Dikarya</taxon>
        <taxon>Basidiomycota</taxon>
        <taxon>Agaricomycotina</taxon>
        <taxon>Agaricomycetes</taxon>
        <taxon>Agaricomycetidae</taxon>
        <taxon>Agaricales</taxon>
        <taxon>Marasmiineae</taxon>
        <taxon>Mycenaceae</taxon>
        <taxon>Favolaschia</taxon>
    </lineage>
</organism>
<feature type="chain" id="PRO_5043530413" evidence="2">
    <location>
        <begin position="20"/>
        <end position="219"/>
    </location>
</feature>
<dbReference type="EMBL" id="JAWWNJ010000010">
    <property type="protein sequence ID" value="KAK7046811.1"/>
    <property type="molecule type" value="Genomic_DNA"/>
</dbReference>
<feature type="signal peptide" evidence="2">
    <location>
        <begin position="1"/>
        <end position="19"/>
    </location>
</feature>
<evidence type="ECO:0000256" key="2">
    <source>
        <dbReference type="SAM" id="SignalP"/>
    </source>
</evidence>
<keyword evidence="2" id="KW-0732">Signal</keyword>
<feature type="region of interest" description="Disordered" evidence="1">
    <location>
        <begin position="41"/>
        <end position="71"/>
    </location>
</feature>
<evidence type="ECO:0000313" key="3">
    <source>
        <dbReference type="EMBL" id="KAK7046811.1"/>
    </source>
</evidence>
<keyword evidence="4" id="KW-1185">Reference proteome</keyword>
<gene>
    <name evidence="3" type="ORF">R3P38DRAFT_2765569</name>
</gene>
<proteinExistence type="predicted"/>
<dbReference type="AlphaFoldDB" id="A0AAW0D6P0"/>